<dbReference type="GO" id="GO:0004222">
    <property type="term" value="F:metalloendopeptidase activity"/>
    <property type="evidence" value="ECO:0007669"/>
    <property type="project" value="InterPro"/>
</dbReference>
<feature type="region of interest" description="Disordered" evidence="11">
    <location>
        <begin position="445"/>
        <end position="482"/>
    </location>
</feature>
<dbReference type="GO" id="GO:0016887">
    <property type="term" value="F:ATP hydrolysis activity"/>
    <property type="evidence" value="ECO:0007669"/>
    <property type="project" value="InterPro"/>
</dbReference>
<keyword evidence="14" id="KW-1185">Reference proteome</keyword>
<dbReference type="SUPFAM" id="SSF52540">
    <property type="entry name" value="P-loop containing nucleoside triphosphate hydrolases"/>
    <property type="match status" value="1"/>
</dbReference>
<evidence type="ECO:0000256" key="3">
    <source>
        <dbReference type="ARBA" id="ARBA00010550"/>
    </source>
</evidence>
<comment type="cofactor">
    <cofactor evidence="1">
        <name>Zn(2+)</name>
        <dbReference type="ChEBI" id="CHEBI:29105"/>
    </cofactor>
</comment>
<dbReference type="Ensembl" id="ENSCHIT00000031107.1">
    <property type="protein sequence ID" value="ENSCHIP00000023247.1"/>
    <property type="gene ID" value="ENSCHIG00000020893.1"/>
</dbReference>
<dbReference type="FunFam" id="3.40.50.300:FF:002568">
    <property type="entry name" value="Cell division protein (FtsH)"/>
    <property type="match status" value="1"/>
</dbReference>
<dbReference type="FunFam" id="1.10.8.60:FF:000019">
    <property type="entry name" value="AFG3-like AAA ATPase 2"/>
    <property type="match status" value="1"/>
</dbReference>
<dbReference type="InterPro" id="IPR037219">
    <property type="entry name" value="Peptidase_M41-like"/>
</dbReference>
<evidence type="ECO:0000256" key="5">
    <source>
        <dbReference type="ARBA" id="ARBA00022723"/>
    </source>
</evidence>
<keyword evidence="5" id="KW-0479">Metal-binding</keyword>
<dbReference type="Proteomes" id="UP000291000">
    <property type="component" value="Chromosome 11"/>
</dbReference>
<keyword evidence="4" id="KW-0645">Protease</keyword>
<dbReference type="GO" id="GO:0005524">
    <property type="term" value="F:ATP binding"/>
    <property type="evidence" value="ECO:0007669"/>
    <property type="project" value="UniProtKB-KW"/>
</dbReference>
<dbReference type="InterPro" id="IPR000642">
    <property type="entry name" value="Peptidase_M41"/>
</dbReference>
<evidence type="ECO:0000256" key="7">
    <source>
        <dbReference type="ARBA" id="ARBA00022801"/>
    </source>
</evidence>
<dbReference type="Gene3D" id="1.10.8.60">
    <property type="match status" value="1"/>
</dbReference>
<dbReference type="GeneTree" id="ENSGT00940000160625"/>
<dbReference type="GO" id="GO:0004176">
    <property type="term" value="F:ATP-dependent peptidase activity"/>
    <property type="evidence" value="ECO:0007669"/>
    <property type="project" value="InterPro"/>
</dbReference>
<keyword evidence="6" id="KW-0547">Nucleotide-binding</keyword>
<evidence type="ECO:0000256" key="11">
    <source>
        <dbReference type="SAM" id="MobiDB-lite"/>
    </source>
</evidence>
<evidence type="ECO:0000256" key="10">
    <source>
        <dbReference type="ARBA" id="ARBA00023049"/>
    </source>
</evidence>
<keyword evidence="9" id="KW-0067">ATP-binding</keyword>
<reference evidence="13" key="3">
    <citation type="submission" date="2025-09" db="UniProtKB">
        <authorList>
            <consortium name="Ensembl"/>
        </authorList>
    </citation>
    <scope>IDENTIFICATION</scope>
</reference>
<evidence type="ECO:0000313" key="14">
    <source>
        <dbReference type="Proteomes" id="UP000291000"/>
    </source>
</evidence>
<dbReference type="InterPro" id="IPR041569">
    <property type="entry name" value="AAA_lid_3"/>
</dbReference>
<keyword evidence="7" id="KW-0378">Hydrolase</keyword>
<proteinExistence type="inferred from homology"/>
<dbReference type="InterPro" id="IPR003959">
    <property type="entry name" value="ATPase_AAA_core"/>
</dbReference>
<reference evidence="13" key="2">
    <citation type="submission" date="2025-08" db="UniProtKB">
        <authorList>
            <consortium name="Ensembl"/>
        </authorList>
    </citation>
    <scope>IDENTIFICATION</scope>
</reference>
<organism evidence="13 14">
    <name type="scientific">Capra hircus</name>
    <name type="common">Goat</name>
    <dbReference type="NCBI Taxonomy" id="9925"/>
    <lineage>
        <taxon>Eukaryota</taxon>
        <taxon>Metazoa</taxon>
        <taxon>Chordata</taxon>
        <taxon>Craniata</taxon>
        <taxon>Vertebrata</taxon>
        <taxon>Euteleostomi</taxon>
        <taxon>Mammalia</taxon>
        <taxon>Eutheria</taxon>
        <taxon>Laurasiatheria</taxon>
        <taxon>Artiodactyla</taxon>
        <taxon>Ruminantia</taxon>
        <taxon>Pecora</taxon>
        <taxon>Bovidae</taxon>
        <taxon>Caprinae</taxon>
        <taxon>Capra</taxon>
    </lineage>
</organism>
<dbReference type="Pfam" id="PF17862">
    <property type="entry name" value="AAA_lid_3"/>
    <property type="match status" value="1"/>
</dbReference>
<dbReference type="AlphaFoldDB" id="A0A452FGL2"/>
<reference evidence="13 14" key="1">
    <citation type="submission" date="2016-04" db="EMBL/GenBank/DDBJ databases">
        <title>Polished mammalian reference genomes with single-molecule sequencing and chromosome conformation capture applied to the Capra hircus genome.</title>
        <authorList>
            <person name="Bickhart D.M."/>
            <person name="Koren S."/>
            <person name="Rosen B."/>
            <person name="Hastie A."/>
            <person name="Liachko I."/>
            <person name="Sullivan S.T."/>
            <person name="Burton J."/>
            <person name="Sayre B.L."/>
            <person name="Huson H.J."/>
            <person name="Lee J."/>
            <person name="Lam E."/>
            <person name="Kelley C.M."/>
            <person name="Hutchison J.L."/>
            <person name="Zhou Y."/>
            <person name="Sun J."/>
            <person name="Crisa A."/>
            <person name="Schwartz J.C."/>
            <person name="Hammond J.A."/>
            <person name="Schroeder S.G."/>
            <person name="Liu G.E."/>
            <person name="Dunham M."/>
            <person name="Shendure J."/>
            <person name="Sonstegard T.S."/>
            <person name="Phillippy A.M."/>
            <person name="Van Tassell C.P."/>
            <person name="Smith T.P."/>
        </authorList>
    </citation>
    <scope>NUCLEOTIDE SEQUENCE [LARGE SCALE GENOMIC DNA]</scope>
</reference>
<dbReference type="SUPFAM" id="SSF140990">
    <property type="entry name" value="FtsH protease domain-like"/>
    <property type="match status" value="1"/>
</dbReference>
<dbReference type="Gene3D" id="1.20.58.760">
    <property type="entry name" value="Peptidase M41"/>
    <property type="match status" value="1"/>
</dbReference>
<evidence type="ECO:0000256" key="9">
    <source>
        <dbReference type="ARBA" id="ARBA00022840"/>
    </source>
</evidence>
<protein>
    <recommendedName>
        <fullName evidence="12">AAA+ ATPase domain-containing protein</fullName>
    </recommendedName>
</protein>
<dbReference type="InterPro" id="IPR027417">
    <property type="entry name" value="P-loop_NTPase"/>
</dbReference>
<comment type="similarity">
    <text evidence="3">In the N-terminal section; belongs to the AAA ATPase family.</text>
</comment>
<evidence type="ECO:0000313" key="13">
    <source>
        <dbReference type="Ensembl" id="ENSCHIP00000023247.1"/>
    </source>
</evidence>
<keyword evidence="10" id="KW-0482">Metalloprotease</keyword>
<dbReference type="SMART" id="SM00382">
    <property type="entry name" value="AAA"/>
    <property type="match status" value="1"/>
</dbReference>
<dbReference type="Pfam" id="PF01434">
    <property type="entry name" value="Peptidase_M41"/>
    <property type="match status" value="1"/>
</dbReference>
<evidence type="ECO:0000256" key="1">
    <source>
        <dbReference type="ARBA" id="ARBA00001947"/>
    </source>
</evidence>
<evidence type="ECO:0000256" key="8">
    <source>
        <dbReference type="ARBA" id="ARBA00022833"/>
    </source>
</evidence>
<accession>A0A452FGL2</accession>
<evidence type="ECO:0000256" key="2">
    <source>
        <dbReference type="ARBA" id="ARBA00010044"/>
    </source>
</evidence>
<evidence type="ECO:0000259" key="12">
    <source>
        <dbReference type="SMART" id="SM00382"/>
    </source>
</evidence>
<keyword evidence="8" id="KW-0862">Zinc</keyword>
<dbReference type="EMBL" id="LWLT01000009">
    <property type="status" value="NOT_ANNOTATED_CDS"/>
    <property type="molecule type" value="Genomic_DNA"/>
</dbReference>
<dbReference type="GO" id="GO:0034982">
    <property type="term" value="P:mitochondrial protein processing"/>
    <property type="evidence" value="ECO:0007669"/>
    <property type="project" value="TreeGrafter"/>
</dbReference>
<dbReference type="GO" id="GO:0005745">
    <property type="term" value="C:m-AAA complex"/>
    <property type="evidence" value="ECO:0007669"/>
    <property type="project" value="TreeGrafter"/>
</dbReference>
<dbReference type="STRING" id="9925.ENSCHIP00000023247"/>
<dbReference type="GO" id="GO:0046872">
    <property type="term" value="F:metal ion binding"/>
    <property type="evidence" value="ECO:0007669"/>
    <property type="project" value="UniProtKB-KW"/>
</dbReference>
<dbReference type="PANTHER" id="PTHR43655">
    <property type="entry name" value="ATP-DEPENDENT PROTEASE"/>
    <property type="match status" value="1"/>
</dbReference>
<dbReference type="Gene3D" id="3.40.50.300">
    <property type="entry name" value="P-loop containing nucleotide triphosphate hydrolases"/>
    <property type="match status" value="1"/>
</dbReference>
<feature type="domain" description="AAA+ ATPase" evidence="12">
    <location>
        <begin position="93"/>
        <end position="232"/>
    </location>
</feature>
<dbReference type="PANTHER" id="PTHR43655:SF7">
    <property type="entry name" value="AFG3-LIKE PROTEIN 1"/>
    <property type="match status" value="1"/>
</dbReference>
<evidence type="ECO:0000256" key="4">
    <source>
        <dbReference type="ARBA" id="ARBA00022670"/>
    </source>
</evidence>
<dbReference type="OMA" id="KPASTGC"/>
<dbReference type="Pfam" id="PF00004">
    <property type="entry name" value="AAA"/>
    <property type="match status" value="1"/>
</dbReference>
<dbReference type="InterPro" id="IPR050928">
    <property type="entry name" value="ATP-dep_Zn_Metalloprotease"/>
</dbReference>
<evidence type="ECO:0000256" key="6">
    <source>
        <dbReference type="ARBA" id="ARBA00022741"/>
    </source>
</evidence>
<name>A0A452FGL2_CAPHI</name>
<comment type="similarity">
    <text evidence="2">In the C-terminal section; belongs to the peptidase M41 family.</text>
</comment>
<dbReference type="InterPro" id="IPR003593">
    <property type="entry name" value="AAA+_ATPase"/>
</dbReference>
<sequence>DPQHSHCSSIALPFINYLAQAHDFLVSMIGIFYAMRRGPMGAGHGGRGGGLLGIGETIAKIIKDDIGVRFADVAGCEEAKLEIMEFVNFLKNPKQGALLTGSPSTGKTLLAKATAGEARVPFITMNGSEFLEMFVGVGPAPVGDMFAMARKNAPCILFVDEIDAIGQKRGHRHFGSQSEQENTLNQLLLEMDRFNPTTNVVVLSGTNRPDVLDPALMPLGCFDHEIYICRSSIFRVHLRPLKLDESLRKDALARKLAALTPGFTGAEISNVCKEAALIAARHPNPSVGEKHLEQAIERPGEKMTVAYHEADHAVVGGFLEYTDPLLKVSIVPQGKGLGCAQCLPREQYLYTWEQLFDPRAPCWADHLRKVTQSAYAQIVQFGMSEKLGQAPRMRAPWTRSRAAMTRWTRWKGGCWRKVLELADIVELLRPRLFAEKITYEELVEGTGGLEEDTAPPEGLQGWSGEPAAGEPSLGPLPGEQPP</sequence>